<keyword evidence="2" id="KW-1185">Reference proteome</keyword>
<dbReference type="RefSeq" id="WP_183530195.1">
    <property type="nucleotide sequence ID" value="NZ_JACIJM010000008.1"/>
</dbReference>
<protein>
    <submittedName>
        <fullName evidence="1">Putative phage protein (Predicted DNA packaging)</fullName>
    </submittedName>
</protein>
<dbReference type="InterPro" id="IPR006450">
    <property type="entry name" value="Phage_HK97_gp6-like"/>
</dbReference>
<accession>A0A7W9F0G7</accession>
<dbReference type="AlphaFoldDB" id="A0A7W9F0G7"/>
<sequence length="100" mass="10944">MTITPIALLKAQLTIEHDLDDDLLTHKLAVAEEWIGNFTGLSFAVRDPVPASLTEAAVQLAAYWYVQREAATDVRLTAVPFGVLDLVRPYRESVVGHVAA</sequence>
<proteinExistence type="predicted"/>
<evidence type="ECO:0000313" key="1">
    <source>
        <dbReference type="EMBL" id="MBB5723205.1"/>
    </source>
</evidence>
<dbReference type="InterPro" id="IPR021146">
    <property type="entry name" value="Phage_gp6-like_head-tail"/>
</dbReference>
<dbReference type="Gene3D" id="1.10.3230.30">
    <property type="entry name" value="Phage gp6-like head-tail connector protein"/>
    <property type="match status" value="1"/>
</dbReference>
<dbReference type="NCBIfam" id="TIGR01560">
    <property type="entry name" value="put_DNA_pack"/>
    <property type="match status" value="1"/>
</dbReference>
<dbReference type="Proteomes" id="UP000535415">
    <property type="component" value="Unassembled WGS sequence"/>
</dbReference>
<reference evidence="1 2" key="1">
    <citation type="submission" date="2020-08" db="EMBL/GenBank/DDBJ databases">
        <title>Genomic Encyclopedia of Type Strains, Phase IV (KMG-IV): sequencing the most valuable type-strain genomes for metagenomic binning, comparative biology and taxonomic classification.</title>
        <authorList>
            <person name="Goeker M."/>
        </authorList>
    </citation>
    <scope>NUCLEOTIDE SEQUENCE [LARGE SCALE GENOMIC DNA]</scope>
    <source>
        <strain evidence="1 2">DSM 101064</strain>
    </source>
</reference>
<dbReference type="CDD" id="cd08054">
    <property type="entry name" value="gp6"/>
    <property type="match status" value="1"/>
</dbReference>
<dbReference type="EMBL" id="JACIJM010000008">
    <property type="protein sequence ID" value="MBB5723205.1"/>
    <property type="molecule type" value="Genomic_DNA"/>
</dbReference>
<dbReference type="Pfam" id="PF05135">
    <property type="entry name" value="Phage_connect_1"/>
    <property type="match status" value="1"/>
</dbReference>
<comment type="caution">
    <text evidence="1">The sequence shown here is derived from an EMBL/GenBank/DDBJ whole genome shotgun (WGS) entry which is preliminary data.</text>
</comment>
<organism evidence="1 2">
    <name type="scientific">Yoonia ponticola</name>
    <dbReference type="NCBI Taxonomy" id="1524255"/>
    <lineage>
        <taxon>Bacteria</taxon>
        <taxon>Pseudomonadati</taxon>
        <taxon>Pseudomonadota</taxon>
        <taxon>Alphaproteobacteria</taxon>
        <taxon>Rhodobacterales</taxon>
        <taxon>Paracoccaceae</taxon>
        <taxon>Yoonia</taxon>
    </lineage>
</organism>
<gene>
    <name evidence="1" type="ORF">FHS72_002842</name>
</gene>
<name>A0A7W9F0G7_9RHOB</name>
<evidence type="ECO:0000313" key="2">
    <source>
        <dbReference type="Proteomes" id="UP000535415"/>
    </source>
</evidence>